<evidence type="ECO:0000259" key="1">
    <source>
        <dbReference type="PROSITE" id="PS50851"/>
    </source>
</evidence>
<dbReference type="Gene3D" id="2.30.30.40">
    <property type="entry name" value="SH3 Domains"/>
    <property type="match status" value="1"/>
</dbReference>
<dbReference type="Proteomes" id="UP000238071">
    <property type="component" value="Unassembled WGS sequence"/>
</dbReference>
<dbReference type="SMART" id="SM00260">
    <property type="entry name" value="CheW"/>
    <property type="match status" value="1"/>
</dbReference>
<dbReference type="GO" id="GO:0005829">
    <property type="term" value="C:cytosol"/>
    <property type="evidence" value="ECO:0007669"/>
    <property type="project" value="TreeGrafter"/>
</dbReference>
<dbReference type="InterPro" id="IPR036061">
    <property type="entry name" value="CheW-like_dom_sf"/>
</dbReference>
<feature type="domain" description="CheW-like" evidence="1">
    <location>
        <begin position="20"/>
        <end position="164"/>
    </location>
</feature>
<dbReference type="PANTHER" id="PTHR22617">
    <property type="entry name" value="CHEMOTAXIS SENSOR HISTIDINE KINASE-RELATED"/>
    <property type="match status" value="1"/>
</dbReference>
<sequence length="188" mass="21084">MNQLIHKQENKTELAAQDQLRQYLTFRAGNENLAISILDVKEIIEINTITDVPMTPEYIRGVINLRGNVVPVIDLSARLGRQSSEITKRSCIVLVQVEYNEDAQLLGMLVDAVDEILEIPEANIMPPPDFGADIRTDFIQSMGRVGDEFIILLNINRVLSIKELSQLKQVAEYEGGNTNKETSFTALN</sequence>
<keyword evidence="3" id="KW-1185">Reference proteome</keyword>
<dbReference type="SUPFAM" id="SSF50341">
    <property type="entry name" value="CheW-like"/>
    <property type="match status" value="1"/>
</dbReference>
<dbReference type="PANTHER" id="PTHR22617:SF41">
    <property type="entry name" value="CHEMOTAXIS SIGNAL TRANSDUCTION SYSTEM ADAPTOR PROTEIN CHEW"/>
    <property type="match status" value="1"/>
</dbReference>
<dbReference type="RefSeq" id="WP_104424306.1">
    <property type="nucleotide sequence ID" value="NZ_PTIY01000010.1"/>
</dbReference>
<dbReference type="GO" id="GO:0006935">
    <property type="term" value="P:chemotaxis"/>
    <property type="evidence" value="ECO:0007669"/>
    <property type="project" value="InterPro"/>
</dbReference>
<organism evidence="2 3">
    <name type="scientific">Methylobacter tundripaludum</name>
    <dbReference type="NCBI Taxonomy" id="173365"/>
    <lineage>
        <taxon>Bacteria</taxon>
        <taxon>Pseudomonadati</taxon>
        <taxon>Pseudomonadota</taxon>
        <taxon>Gammaproteobacteria</taxon>
        <taxon>Methylococcales</taxon>
        <taxon>Methylococcaceae</taxon>
        <taxon>Methylobacter</taxon>
    </lineage>
</organism>
<dbReference type="Pfam" id="PF01584">
    <property type="entry name" value="CheW"/>
    <property type="match status" value="1"/>
</dbReference>
<evidence type="ECO:0000313" key="3">
    <source>
        <dbReference type="Proteomes" id="UP000238071"/>
    </source>
</evidence>
<evidence type="ECO:0000313" key="2">
    <source>
        <dbReference type="EMBL" id="PPK69261.1"/>
    </source>
</evidence>
<dbReference type="PROSITE" id="PS50851">
    <property type="entry name" value="CHEW"/>
    <property type="match status" value="1"/>
</dbReference>
<dbReference type="GO" id="GO:0007165">
    <property type="term" value="P:signal transduction"/>
    <property type="evidence" value="ECO:0007669"/>
    <property type="project" value="InterPro"/>
</dbReference>
<protein>
    <submittedName>
        <fullName evidence="2">Purine-binding chemotaxis protein CheW</fullName>
    </submittedName>
</protein>
<dbReference type="EMBL" id="PTIY01000010">
    <property type="protein sequence ID" value="PPK69261.1"/>
    <property type="molecule type" value="Genomic_DNA"/>
</dbReference>
<dbReference type="AlphaFoldDB" id="A0A2S6GVT8"/>
<gene>
    <name evidence="2" type="ORF">B0F88_11047</name>
</gene>
<accession>A0A2S6GVT8</accession>
<proteinExistence type="predicted"/>
<dbReference type="OrthoDB" id="9790406at2"/>
<name>A0A2S6GVT8_9GAMM</name>
<dbReference type="InterPro" id="IPR002545">
    <property type="entry name" value="CheW-lke_dom"/>
</dbReference>
<comment type="caution">
    <text evidence="2">The sequence shown here is derived from an EMBL/GenBank/DDBJ whole genome shotgun (WGS) entry which is preliminary data.</text>
</comment>
<dbReference type="Gene3D" id="2.40.50.180">
    <property type="entry name" value="CheA-289, Domain 4"/>
    <property type="match status" value="1"/>
</dbReference>
<dbReference type="InterPro" id="IPR039315">
    <property type="entry name" value="CheW"/>
</dbReference>
<reference evidence="2 3" key="1">
    <citation type="submission" date="2018-02" db="EMBL/GenBank/DDBJ databases">
        <title>Subsurface microbial communities from deep shales in Ohio and West Virginia, USA.</title>
        <authorList>
            <person name="Wrighton K."/>
        </authorList>
    </citation>
    <scope>NUCLEOTIDE SEQUENCE [LARGE SCALE GENOMIC DNA]</scope>
    <source>
        <strain evidence="2 3">OWC-G53F</strain>
    </source>
</reference>